<keyword evidence="4" id="KW-0503">Monooxygenase</keyword>
<reference evidence="6 7" key="1">
    <citation type="journal article" date="2019" name="Sci. Rep.">
        <title>Comparative genomics of chytrid fungi reveal insights into the obligate biotrophic and pathogenic lifestyle of Synchytrium endobioticum.</title>
        <authorList>
            <person name="van de Vossenberg B.T.L.H."/>
            <person name="Warris S."/>
            <person name="Nguyen H.D.T."/>
            <person name="van Gent-Pelzer M.P.E."/>
            <person name="Joly D.L."/>
            <person name="van de Geest H.C."/>
            <person name="Bonants P.J.M."/>
            <person name="Smith D.S."/>
            <person name="Levesque C.A."/>
            <person name="van der Lee T.A.J."/>
        </authorList>
    </citation>
    <scope>NUCLEOTIDE SEQUENCE [LARGE SCALE GENOMIC DNA]</scope>
    <source>
        <strain evidence="6 7">CBS 675.73</strain>
    </source>
</reference>
<dbReference type="EMBL" id="QEAP01000212">
    <property type="protein sequence ID" value="TPX73046.1"/>
    <property type="molecule type" value="Genomic_DNA"/>
</dbReference>
<dbReference type="GO" id="GO:0005506">
    <property type="term" value="F:iron ion binding"/>
    <property type="evidence" value="ECO:0007669"/>
    <property type="project" value="InterPro"/>
</dbReference>
<dbReference type="GO" id="GO:0020037">
    <property type="term" value="F:heme binding"/>
    <property type="evidence" value="ECO:0007669"/>
    <property type="project" value="InterPro"/>
</dbReference>
<feature type="binding site" description="axial binding residue" evidence="5">
    <location>
        <position position="464"/>
    </location>
    <ligand>
        <name>heme</name>
        <dbReference type="ChEBI" id="CHEBI:30413"/>
    </ligand>
    <ligandPart>
        <name>Fe</name>
        <dbReference type="ChEBI" id="CHEBI:18248"/>
    </ligandPart>
</feature>
<dbReference type="GO" id="GO:0016705">
    <property type="term" value="F:oxidoreductase activity, acting on paired donors, with incorporation or reduction of molecular oxygen"/>
    <property type="evidence" value="ECO:0007669"/>
    <property type="project" value="InterPro"/>
</dbReference>
<dbReference type="PANTHER" id="PTHR46300:SF2">
    <property type="entry name" value="CYTOCHROME P450 MONOOXYGENASE ALNH-RELATED"/>
    <property type="match status" value="1"/>
</dbReference>
<keyword evidence="2" id="KW-0560">Oxidoreductase</keyword>
<accession>A0A507FCP5</accession>
<organism evidence="6 7">
    <name type="scientific">Chytriomyces confervae</name>
    <dbReference type="NCBI Taxonomy" id="246404"/>
    <lineage>
        <taxon>Eukaryota</taxon>
        <taxon>Fungi</taxon>
        <taxon>Fungi incertae sedis</taxon>
        <taxon>Chytridiomycota</taxon>
        <taxon>Chytridiomycota incertae sedis</taxon>
        <taxon>Chytridiomycetes</taxon>
        <taxon>Chytridiales</taxon>
        <taxon>Chytriomycetaceae</taxon>
        <taxon>Chytriomyces</taxon>
    </lineage>
</organism>
<dbReference type="InterPro" id="IPR002401">
    <property type="entry name" value="Cyt_P450_E_grp-I"/>
</dbReference>
<dbReference type="GO" id="GO:0004497">
    <property type="term" value="F:monooxygenase activity"/>
    <property type="evidence" value="ECO:0007669"/>
    <property type="project" value="UniProtKB-KW"/>
</dbReference>
<protein>
    <recommendedName>
        <fullName evidence="8">Cytochrome P450</fullName>
    </recommendedName>
</protein>
<feature type="non-terminal residue" evidence="6">
    <location>
        <position position="467"/>
    </location>
</feature>
<evidence type="ECO:0000256" key="2">
    <source>
        <dbReference type="ARBA" id="ARBA00023002"/>
    </source>
</evidence>
<dbReference type="InterPro" id="IPR001128">
    <property type="entry name" value="Cyt_P450"/>
</dbReference>
<evidence type="ECO:0000313" key="6">
    <source>
        <dbReference type="EMBL" id="TPX73046.1"/>
    </source>
</evidence>
<comment type="cofactor">
    <cofactor evidence="5">
        <name>heme</name>
        <dbReference type="ChEBI" id="CHEBI:30413"/>
    </cofactor>
</comment>
<dbReference type="SUPFAM" id="SSF48264">
    <property type="entry name" value="Cytochrome P450"/>
    <property type="match status" value="1"/>
</dbReference>
<gene>
    <name evidence="6" type="ORF">CcCBS67573_g05689</name>
</gene>
<evidence type="ECO:0000256" key="4">
    <source>
        <dbReference type="ARBA" id="ARBA00023033"/>
    </source>
</evidence>
<dbReference type="Gene3D" id="1.10.630.10">
    <property type="entry name" value="Cytochrome P450"/>
    <property type="match status" value="1"/>
</dbReference>
<evidence type="ECO:0000256" key="5">
    <source>
        <dbReference type="PIRSR" id="PIRSR602401-1"/>
    </source>
</evidence>
<dbReference type="Proteomes" id="UP000320333">
    <property type="component" value="Unassembled WGS sequence"/>
</dbReference>
<dbReference type="InterPro" id="IPR036396">
    <property type="entry name" value="Cyt_P450_sf"/>
</dbReference>
<keyword evidence="3 5" id="KW-0408">Iron</keyword>
<keyword evidence="5" id="KW-0349">Heme</keyword>
<proteinExistence type="predicted"/>
<evidence type="ECO:0000256" key="3">
    <source>
        <dbReference type="ARBA" id="ARBA00023004"/>
    </source>
</evidence>
<comment type="caution">
    <text evidence="6">The sequence shown here is derived from an EMBL/GenBank/DDBJ whole genome shotgun (WGS) entry which is preliminary data.</text>
</comment>
<evidence type="ECO:0000313" key="7">
    <source>
        <dbReference type="Proteomes" id="UP000320333"/>
    </source>
</evidence>
<dbReference type="PANTHER" id="PTHR46300">
    <property type="entry name" value="P450, PUTATIVE (EUROFUNG)-RELATED-RELATED"/>
    <property type="match status" value="1"/>
</dbReference>
<dbReference type="InterPro" id="IPR050364">
    <property type="entry name" value="Cytochrome_P450_fung"/>
</dbReference>
<dbReference type="AlphaFoldDB" id="A0A507FCP5"/>
<evidence type="ECO:0008006" key="8">
    <source>
        <dbReference type="Google" id="ProtNLM"/>
    </source>
</evidence>
<keyword evidence="1 5" id="KW-0479">Metal-binding</keyword>
<dbReference type="PRINTS" id="PR00463">
    <property type="entry name" value="EP450I"/>
</dbReference>
<keyword evidence="7" id="KW-1185">Reference proteome</keyword>
<name>A0A507FCP5_9FUNG</name>
<dbReference type="Pfam" id="PF00067">
    <property type="entry name" value="p450"/>
    <property type="match status" value="1"/>
</dbReference>
<sequence>MSILDGSSSNSALIKTAAVAVLAAAPLYFAVKAQTENRLLPPGPPGDLIGGNFYQMGDQPQHAFKKWREQYGPVFTLRLGAKRVIVVSDPFLLKDIVTNPAFNDRPQDMFLGNILLGGLPTLTHHTDFKFKAFRKIVQATLIRSALMKYACNFETETTQFLESMISNGLNEEVSVKPPIHRYSFSMILSILFGHSMNDFDNEFMHEFFSNTDQIFLLAGAATDKLAFFPLLGLLPDPNVSKAKEVRQRGSAFIAQMMDLTQKKMSAAQNDSANINGNENMSVMELIIRNPSMITDVDRPALINMFNNLTVGAVDTVSIAIQWCFAFLAKFPETQSKIHAELDAVVGRDRLPNLDDEPNLHYLNAFLRETQRVRPVSATAVPRIVLTTQTWGGYTIPAGTWLMFDFHGLGRNEASYGKDVENFRPERYLSDSDGQFLKGLDSFNKNASEGLTSHPRGFSFGRRVCPGK</sequence>
<evidence type="ECO:0000256" key="1">
    <source>
        <dbReference type="ARBA" id="ARBA00022723"/>
    </source>
</evidence>
<dbReference type="STRING" id="246404.A0A507FCP5"/>
<dbReference type="PRINTS" id="PR00385">
    <property type="entry name" value="P450"/>
</dbReference>
<dbReference type="OrthoDB" id="1470350at2759"/>